<dbReference type="PANTHER" id="PTHR46991:SF11">
    <property type="entry name" value="SMALL HEAT SHOCK PROTEIN HSPF"/>
    <property type="match status" value="1"/>
</dbReference>
<gene>
    <name evidence="7" type="ORF">TIFTF001_003844</name>
</gene>
<evidence type="ECO:0000259" key="6">
    <source>
        <dbReference type="PROSITE" id="PS01031"/>
    </source>
</evidence>
<protein>
    <recommendedName>
        <fullName evidence="6">SHSP domain-containing protein</fullName>
    </recommendedName>
</protein>
<feature type="region of interest" description="Disordered" evidence="5">
    <location>
        <begin position="1"/>
        <end position="21"/>
    </location>
</feature>
<dbReference type="PROSITE" id="PS01031">
    <property type="entry name" value="SHSP"/>
    <property type="match status" value="1"/>
</dbReference>
<reference evidence="7" key="1">
    <citation type="submission" date="2023-07" db="EMBL/GenBank/DDBJ databases">
        <title>draft genome sequence of fig (Ficus carica).</title>
        <authorList>
            <person name="Takahashi T."/>
            <person name="Nishimura K."/>
        </authorList>
    </citation>
    <scope>NUCLEOTIDE SEQUENCE</scope>
</reference>
<evidence type="ECO:0000256" key="5">
    <source>
        <dbReference type="SAM" id="MobiDB-lite"/>
    </source>
</evidence>
<comment type="caution">
    <text evidence="7">The sequence shown here is derived from an EMBL/GenBank/DDBJ whole genome shotgun (WGS) entry which is preliminary data.</text>
</comment>
<evidence type="ECO:0000256" key="4">
    <source>
        <dbReference type="RuleBase" id="RU003616"/>
    </source>
</evidence>
<dbReference type="Pfam" id="PF00011">
    <property type="entry name" value="HSP20"/>
    <property type="match status" value="1"/>
</dbReference>
<evidence type="ECO:0000256" key="3">
    <source>
        <dbReference type="PROSITE-ProRule" id="PRU00285"/>
    </source>
</evidence>
<dbReference type="EMBL" id="BTGU01000003">
    <property type="protein sequence ID" value="GMN32762.1"/>
    <property type="molecule type" value="Genomic_DNA"/>
</dbReference>
<dbReference type="Gene3D" id="2.60.40.790">
    <property type="match status" value="1"/>
</dbReference>
<evidence type="ECO:0000256" key="2">
    <source>
        <dbReference type="ARBA" id="ARBA00023016"/>
    </source>
</evidence>
<dbReference type="Gramene" id="FCD_00006650-RA">
    <property type="protein sequence ID" value="FCD_00006650-RA:cds"/>
    <property type="gene ID" value="FCD_00006650"/>
</dbReference>
<evidence type="ECO:0000313" key="8">
    <source>
        <dbReference type="Proteomes" id="UP001187192"/>
    </source>
</evidence>
<dbReference type="InterPro" id="IPR044656">
    <property type="entry name" value="HSP14.7/HSP23.5/HSP23.6-like"/>
</dbReference>
<dbReference type="CDD" id="cd06464">
    <property type="entry name" value="ACD_sHsps-like"/>
    <property type="match status" value="1"/>
</dbReference>
<evidence type="ECO:0000313" key="7">
    <source>
        <dbReference type="EMBL" id="GMN32762.1"/>
    </source>
</evidence>
<keyword evidence="8" id="KW-1185">Reference proteome</keyword>
<evidence type="ECO:0000256" key="1">
    <source>
        <dbReference type="ARBA" id="ARBA00022946"/>
    </source>
</evidence>
<feature type="compositionally biased region" description="Basic and acidic residues" evidence="5">
    <location>
        <begin position="62"/>
        <end position="74"/>
    </location>
</feature>
<dbReference type="Proteomes" id="UP001187192">
    <property type="component" value="Unassembled WGS sequence"/>
</dbReference>
<keyword evidence="1" id="KW-0809">Transit peptide</keyword>
<dbReference type="SUPFAM" id="SSF49764">
    <property type="entry name" value="HSP20-like chaperones"/>
    <property type="match status" value="1"/>
</dbReference>
<comment type="similarity">
    <text evidence="3 4">Belongs to the small heat shock protein (HSP20) family.</text>
</comment>
<keyword evidence="2" id="KW-0346">Stress response</keyword>
<dbReference type="AlphaFoldDB" id="A0AA87ZFA5"/>
<dbReference type="InterPro" id="IPR008978">
    <property type="entry name" value="HSP20-like_chaperone"/>
</dbReference>
<accession>A0AA87ZFA5</accession>
<sequence length="170" mass="18843">MSMASSSNHPPEEAAAQPPGRLSFYLSTLSRAGPIFTDKEFEPGAELGRPVDGRSVVGDGTENQRRGPRRAWDAKEDENALNLRMDMPGLSKEDVKVTVEQNTLIVKVQASSEEEAAESGGRRYVSRLDLLPNVYKLDSIKAEMKNGVLRLVTPKVKDEERKDVYQVQVN</sequence>
<dbReference type="PANTHER" id="PTHR46991">
    <property type="entry name" value="23.5 KDA HEAT SHOCK PROTEIN, MITOCHONDRIAL"/>
    <property type="match status" value="1"/>
</dbReference>
<organism evidence="7 8">
    <name type="scientific">Ficus carica</name>
    <name type="common">Common fig</name>
    <dbReference type="NCBI Taxonomy" id="3494"/>
    <lineage>
        <taxon>Eukaryota</taxon>
        <taxon>Viridiplantae</taxon>
        <taxon>Streptophyta</taxon>
        <taxon>Embryophyta</taxon>
        <taxon>Tracheophyta</taxon>
        <taxon>Spermatophyta</taxon>
        <taxon>Magnoliopsida</taxon>
        <taxon>eudicotyledons</taxon>
        <taxon>Gunneridae</taxon>
        <taxon>Pentapetalae</taxon>
        <taxon>rosids</taxon>
        <taxon>fabids</taxon>
        <taxon>Rosales</taxon>
        <taxon>Moraceae</taxon>
        <taxon>Ficeae</taxon>
        <taxon>Ficus</taxon>
    </lineage>
</organism>
<proteinExistence type="inferred from homology"/>
<dbReference type="InterPro" id="IPR002068">
    <property type="entry name" value="A-crystallin/Hsp20_dom"/>
</dbReference>
<feature type="region of interest" description="Disordered" evidence="5">
    <location>
        <begin position="40"/>
        <end position="74"/>
    </location>
</feature>
<name>A0AA87ZFA5_FICCA</name>
<feature type="domain" description="SHSP" evidence="6">
    <location>
        <begin position="63"/>
        <end position="170"/>
    </location>
</feature>